<dbReference type="EMBL" id="CP014223">
    <property type="protein sequence ID" value="AMJ39718.1"/>
    <property type="molecule type" value="Genomic_DNA"/>
</dbReference>
<protein>
    <submittedName>
        <fullName evidence="2 3">Stage II sporulation protein R</fullName>
    </submittedName>
</protein>
<dbReference type="Proteomes" id="UP000068026">
    <property type="component" value="Chromosome"/>
</dbReference>
<name>A0A120MK00_ANAPI</name>
<gene>
    <name evidence="2" type="ORF">CPRO_00940</name>
    <name evidence="3" type="ORF">SAMN02745151_00262</name>
</gene>
<keyword evidence="1" id="KW-1133">Transmembrane helix</keyword>
<keyword evidence="1" id="KW-0812">Transmembrane</keyword>
<reference evidence="5" key="3">
    <citation type="submission" date="2016-11" db="EMBL/GenBank/DDBJ databases">
        <authorList>
            <person name="Jaros S."/>
            <person name="Januszkiewicz K."/>
            <person name="Wedrychowicz H."/>
        </authorList>
    </citation>
    <scope>NUCLEOTIDE SEQUENCE [LARGE SCALE GENOMIC DNA]</scope>
    <source>
        <strain evidence="5">DSM 1682</strain>
    </source>
</reference>
<keyword evidence="1" id="KW-0472">Membrane</keyword>
<evidence type="ECO:0000313" key="3">
    <source>
        <dbReference type="EMBL" id="SHE29655.1"/>
    </source>
</evidence>
<dbReference type="EMBL" id="FQUA01000001">
    <property type="protein sequence ID" value="SHE29655.1"/>
    <property type="molecule type" value="Genomic_DNA"/>
</dbReference>
<evidence type="ECO:0000256" key="1">
    <source>
        <dbReference type="SAM" id="Phobius"/>
    </source>
</evidence>
<dbReference type="Pfam" id="PF09551">
    <property type="entry name" value="Spore_II_R"/>
    <property type="match status" value="1"/>
</dbReference>
<proteinExistence type="predicted"/>
<dbReference type="InterPro" id="IPR014202">
    <property type="entry name" value="Spore_II_R"/>
</dbReference>
<keyword evidence="4" id="KW-1185">Reference proteome</keyword>
<dbReference type="NCBIfam" id="TIGR02837">
    <property type="entry name" value="spore_II_R"/>
    <property type="match status" value="1"/>
</dbReference>
<accession>A0A120MK00</accession>
<dbReference type="KEGG" id="cpro:CPRO_00940"/>
<reference evidence="4" key="2">
    <citation type="submission" date="2016-01" db="EMBL/GenBank/DDBJ databases">
        <authorList>
            <person name="Poehlein A."/>
            <person name="Schlien K."/>
            <person name="Gottschalk G."/>
            <person name="Buckel W."/>
            <person name="Daniel R."/>
        </authorList>
    </citation>
    <scope>NUCLEOTIDE SEQUENCE [LARGE SCALE GENOMIC DNA]</scope>
    <source>
        <strain evidence="4">X2</strain>
    </source>
</reference>
<dbReference type="OrthoDB" id="9793324at2"/>
<sequence>MERIYQFRKIVKELWQKERWYWCAAVVIGVCFSAAFGAHWTKGYSQMIQGGISAKVVRFHVLANSDSDEDQALKLKVRDQVLKEYGELLSTCESKEETLAALSAAKEEICKTAQKEVIAQGYNYPVRVSLVREEFPFKRYDELIFPAGVYDALRIEIGEAEGRNWWCVLYPQMCYVDASWGFSTGESHQRLKNTLTDEEFLVVSAMEQEKITPKIKFKVVEWWQERE</sequence>
<evidence type="ECO:0000313" key="2">
    <source>
        <dbReference type="EMBL" id="AMJ39718.1"/>
    </source>
</evidence>
<evidence type="ECO:0000313" key="5">
    <source>
        <dbReference type="Proteomes" id="UP000184204"/>
    </source>
</evidence>
<dbReference type="RefSeq" id="WP_066046642.1">
    <property type="nucleotide sequence ID" value="NZ_CP014223.1"/>
</dbReference>
<reference evidence="2 4" key="1">
    <citation type="journal article" date="2016" name="Genome Announc.">
        <title>Complete Genome Sequence of the Amino Acid-Fermenting Clostridium propionicum X2 (DSM 1682).</title>
        <authorList>
            <person name="Poehlein A."/>
            <person name="Schlien K."/>
            <person name="Chowdhury N.P."/>
            <person name="Gottschalk G."/>
            <person name="Buckel W."/>
            <person name="Daniel R."/>
        </authorList>
    </citation>
    <scope>NUCLEOTIDE SEQUENCE [LARGE SCALE GENOMIC DNA]</scope>
    <source>
        <strain evidence="2 4">X2</strain>
    </source>
</reference>
<feature type="transmembrane region" description="Helical" evidence="1">
    <location>
        <begin position="20"/>
        <end position="40"/>
    </location>
</feature>
<dbReference type="AlphaFoldDB" id="A0A120MK00"/>
<evidence type="ECO:0000313" key="4">
    <source>
        <dbReference type="Proteomes" id="UP000068026"/>
    </source>
</evidence>
<dbReference type="Proteomes" id="UP000184204">
    <property type="component" value="Unassembled WGS sequence"/>
</dbReference>
<reference evidence="3" key="4">
    <citation type="submission" date="2016-11" db="EMBL/GenBank/DDBJ databases">
        <authorList>
            <person name="Varghese N."/>
            <person name="Submissions S."/>
        </authorList>
    </citation>
    <scope>NUCLEOTIDE SEQUENCE</scope>
    <source>
        <strain evidence="3">DSM 1682</strain>
    </source>
</reference>
<organism evidence="3 5">
    <name type="scientific">Anaerotignum propionicum DSM 1682</name>
    <dbReference type="NCBI Taxonomy" id="991789"/>
    <lineage>
        <taxon>Bacteria</taxon>
        <taxon>Bacillati</taxon>
        <taxon>Bacillota</taxon>
        <taxon>Clostridia</taxon>
        <taxon>Lachnospirales</taxon>
        <taxon>Anaerotignaceae</taxon>
        <taxon>Anaerotignum</taxon>
    </lineage>
</organism>